<dbReference type="WBParaSite" id="L893_g21196.t1">
    <property type="protein sequence ID" value="L893_g21196.t1"/>
    <property type="gene ID" value="L893_g21196"/>
</dbReference>
<dbReference type="FunFam" id="2.60.120.10:FF:000045">
    <property type="entry name" value="Cysteine dioxygenase 1"/>
    <property type="match status" value="1"/>
</dbReference>
<evidence type="ECO:0000256" key="12">
    <source>
        <dbReference type="RuleBase" id="RU366010"/>
    </source>
</evidence>
<proteinExistence type="inferred from homology"/>
<evidence type="ECO:0000256" key="2">
    <source>
        <dbReference type="ARBA" id="ARBA00004759"/>
    </source>
</evidence>
<dbReference type="Proteomes" id="UP000095287">
    <property type="component" value="Unplaced"/>
</dbReference>
<dbReference type="GO" id="GO:0017172">
    <property type="term" value="F:cysteine dioxygenase activity"/>
    <property type="evidence" value="ECO:0007669"/>
    <property type="project" value="UniProtKB-UniRule"/>
</dbReference>
<keyword evidence="6 10" id="KW-0883">Thioether bond</keyword>
<comment type="similarity">
    <text evidence="3 12">Belongs to the cysteine dioxygenase family.</text>
</comment>
<evidence type="ECO:0000256" key="4">
    <source>
        <dbReference type="ARBA" id="ARBA00013133"/>
    </source>
</evidence>
<comment type="pathway">
    <text evidence="2 12">Organosulfur biosynthesis; taurine biosynthesis; hypotaurine from L-cysteine: step 1/2.</text>
</comment>
<evidence type="ECO:0000256" key="1">
    <source>
        <dbReference type="ARBA" id="ARBA00000629"/>
    </source>
</evidence>
<evidence type="ECO:0000256" key="8">
    <source>
        <dbReference type="ARBA" id="ARBA00023002"/>
    </source>
</evidence>
<dbReference type="InterPro" id="IPR010300">
    <property type="entry name" value="CDO_1"/>
</dbReference>
<dbReference type="PANTHER" id="PTHR12918">
    <property type="entry name" value="CYSTEINE DIOXYGENASE"/>
    <property type="match status" value="1"/>
</dbReference>
<sequence length="199" mass="22871">MEKLCCQLREIFSEDHINTVEVRSVLSAYKSNPADWKKYAKFDPFKYTRNLVDEGNGKYNLIVLCWGPGMGSSVHDHTDAHCFVKILQGELTETRYNWPASEDEEAPLLECGSDTYHTNEVTYMSDQLGLHRMENLNHSDGCISLHLYIPPFKHCQVFDERTGHKTKSLVTFYTKYGNKVDYKGSKEGKLVMEEDVSSQ</sequence>
<dbReference type="InterPro" id="IPR011051">
    <property type="entry name" value="RmlC_Cupin_sf"/>
</dbReference>
<keyword evidence="7 12" id="KW-0223">Dioxygenase</keyword>
<dbReference type="Gene3D" id="2.60.120.10">
    <property type="entry name" value="Jelly Rolls"/>
    <property type="match status" value="1"/>
</dbReference>
<dbReference type="EC" id="1.13.11.20" evidence="4 12"/>
<comment type="catalytic activity">
    <reaction evidence="1 12">
        <text>L-cysteine + O2 = 3-sulfino-L-alanine + H(+)</text>
        <dbReference type="Rhea" id="RHEA:20441"/>
        <dbReference type="ChEBI" id="CHEBI:15378"/>
        <dbReference type="ChEBI" id="CHEBI:15379"/>
        <dbReference type="ChEBI" id="CHEBI:35235"/>
        <dbReference type="ChEBI" id="CHEBI:61085"/>
        <dbReference type="EC" id="1.13.11.20"/>
    </reaction>
</comment>
<dbReference type="Pfam" id="PF05995">
    <property type="entry name" value="CDO_I"/>
    <property type="match status" value="1"/>
</dbReference>
<reference evidence="14" key="1">
    <citation type="submission" date="2016-11" db="UniProtKB">
        <authorList>
            <consortium name="WormBaseParasite"/>
        </authorList>
    </citation>
    <scope>IDENTIFICATION</scope>
</reference>
<dbReference type="SUPFAM" id="SSF51182">
    <property type="entry name" value="RmlC-like cupins"/>
    <property type="match status" value="1"/>
</dbReference>
<dbReference type="GO" id="GO:0008198">
    <property type="term" value="F:ferrous iron binding"/>
    <property type="evidence" value="ECO:0007669"/>
    <property type="project" value="UniProtKB-ARBA"/>
</dbReference>
<evidence type="ECO:0000256" key="5">
    <source>
        <dbReference type="ARBA" id="ARBA00022723"/>
    </source>
</evidence>
<feature type="binding site" evidence="11">
    <location>
        <position position="77"/>
    </location>
    <ligand>
        <name>Fe cation</name>
        <dbReference type="ChEBI" id="CHEBI:24875"/>
        <note>catalytic</note>
    </ligand>
</feature>
<evidence type="ECO:0000313" key="14">
    <source>
        <dbReference type="WBParaSite" id="L893_g21196.t1"/>
    </source>
</evidence>
<dbReference type="InterPro" id="IPR014710">
    <property type="entry name" value="RmlC-like_jellyroll"/>
</dbReference>
<evidence type="ECO:0000256" key="3">
    <source>
        <dbReference type="ARBA" id="ARBA00006622"/>
    </source>
</evidence>
<dbReference type="GO" id="GO:0019448">
    <property type="term" value="P:L-cysteine catabolic process"/>
    <property type="evidence" value="ECO:0007669"/>
    <property type="project" value="TreeGrafter"/>
</dbReference>
<dbReference type="UniPathway" id="UPA00012">
    <property type="reaction ID" value="UER00537"/>
</dbReference>
<dbReference type="CDD" id="cd10548">
    <property type="entry name" value="cupin_CDO"/>
    <property type="match status" value="1"/>
</dbReference>
<accession>A0A1I7YZ71</accession>
<protein>
    <recommendedName>
        <fullName evidence="4 12">Cysteine dioxygenase</fullName>
        <ecNumber evidence="4 12">1.13.11.20</ecNumber>
    </recommendedName>
</protein>
<comment type="cofactor">
    <cofactor evidence="12">
        <name>Fe cation</name>
        <dbReference type="ChEBI" id="CHEBI:24875"/>
    </cofactor>
    <text evidence="12">Binds 1 Fe cation per subunit.</text>
</comment>
<dbReference type="AlphaFoldDB" id="A0A1I7YZ71"/>
<evidence type="ECO:0000256" key="9">
    <source>
        <dbReference type="ARBA" id="ARBA00023004"/>
    </source>
</evidence>
<feature type="binding site" evidence="11">
    <location>
        <position position="75"/>
    </location>
    <ligand>
        <name>Fe cation</name>
        <dbReference type="ChEBI" id="CHEBI:24875"/>
        <note>catalytic</note>
    </ligand>
</feature>
<feature type="binding site" evidence="11">
    <location>
        <position position="131"/>
    </location>
    <ligand>
        <name>Fe cation</name>
        <dbReference type="ChEBI" id="CHEBI:24875"/>
        <note>catalytic</note>
    </ligand>
</feature>
<keyword evidence="9 11" id="KW-0408">Iron</keyword>
<keyword evidence="5 11" id="KW-0479">Metal-binding</keyword>
<keyword evidence="13" id="KW-1185">Reference proteome</keyword>
<organism evidence="13 14">
    <name type="scientific">Steinernema glaseri</name>
    <dbReference type="NCBI Taxonomy" id="37863"/>
    <lineage>
        <taxon>Eukaryota</taxon>
        <taxon>Metazoa</taxon>
        <taxon>Ecdysozoa</taxon>
        <taxon>Nematoda</taxon>
        <taxon>Chromadorea</taxon>
        <taxon>Rhabditida</taxon>
        <taxon>Tylenchina</taxon>
        <taxon>Panagrolaimomorpha</taxon>
        <taxon>Strongyloidoidea</taxon>
        <taxon>Steinernematidae</taxon>
        <taxon>Steinernema</taxon>
    </lineage>
</organism>
<evidence type="ECO:0000256" key="10">
    <source>
        <dbReference type="PIRSR" id="PIRSR610300-50"/>
    </source>
</evidence>
<dbReference type="GO" id="GO:0042412">
    <property type="term" value="P:taurine biosynthetic process"/>
    <property type="evidence" value="ECO:0007669"/>
    <property type="project" value="UniProtKB-UniRule"/>
</dbReference>
<evidence type="ECO:0000256" key="11">
    <source>
        <dbReference type="PIRSR" id="PIRSR610300-51"/>
    </source>
</evidence>
<name>A0A1I7YZ71_9BILA</name>
<evidence type="ECO:0000256" key="6">
    <source>
        <dbReference type="ARBA" id="ARBA00022784"/>
    </source>
</evidence>
<keyword evidence="8 12" id="KW-0560">Oxidoreductase</keyword>
<evidence type="ECO:0000256" key="7">
    <source>
        <dbReference type="ARBA" id="ARBA00022964"/>
    </source>
</evidence>
<evidence type="ECO:0000313" key="13">
    <source>
        <dbReference type="Proteomes" id="UP000095287"/>
    </source>
</evidence>
<dbReference type="PANTHER" id="PTHR12918:SF1">
    <property type="entry name" value="CYSTEINE DIOXYGENASE TYPE 1"/>
    <property type="match status" value="1"/>
</dbReference>
<feature type="cross-link" description="3'-(S-cysteinyl)-tyrosine (Cys-Tyr)" evidence="10">
    <location>
        <begin position="82"/>
        <end position="148"/>
    </location>
</feature>